<dbReference type="InterPro" id="IPR052058">
    <property type="entry name" value="Alcohol_O-acetyltransferase"/>
</dbReference>
<evidence type="ECO:0000256" key="12">
    <source>
        <dbReference type="ARBA" id="ARBA00033407"/>
    </source>
</evidence>
<comment type="caution">
    <text evidence="14">The sequence shown here is derived from an EMBL/GenBank/DDBJ whole genome shotgun (WGS) entry which is preliminary data.</text>
</comment>
<evidence type="ECO:0000256" key="10">
    <source>
        <dbReference type="ARBA" id="ARBA00030465"/>
    </source>
</evidence>
<evidence type="ECO:0000313" key="14">
    <source>
        <dbReference type="EMBL" id="RMI35344.1"/>
    </source>
</evidence>
<evidence type="ECO:0000256" key="1">
    <source>
        <dbReference type="ARBA" id="ARBA00000026"/>
    </source>
</evidence>
<gene>
    <name evidence="14" type="ORF">EBN03_03425</name>
</gene>
<name>A0A3M2LD71_9NOCA</name>
<feature type="domain" description="Phthiocerol/phthiodiolone dimycocerosyl transferase C-terminal" evidence="13">
    <location>
        <begin position="218"/>
        <end position="376"/>
    </location>
</feature>
<comment type="catalytic activity">
    <reaction evidence="1">
        <text>2 a mycocerosyl-[mycocerosic acid synthase] + a phthiocerol = a dimycocerosyl phthiocerol + 2 holo-[mycocerosic acid synthase].</text>
        <dbReference type="EC" id="2.3.1.282"/>
    </reaction>
</comment>
<dbReference type="Gene3D" id="3.30.559.10">
    <property type="entry name" value="Chloramphenicol acetyltransferase-like domain"/>
    <property type="match status" value="1"/>
</dbReference>
<evidence type="ECO:0000256" key="4">
    <source>
        <dbReference type="ARBA" id="ARBA00006558"/>
    </source>
</evidence>
<dbReference type="SUPFAM" id="SSF52777">
    <property type="entry name" value="CoA-dependent acyltransferases"/>
    <property type="match status" value="2"/>
</dbReference>
<evidence type="ECO:0000256" key="5">
    <source>
        <dbReference type="ARBA" id="ARBA00012866"/>
    </source>
</evidence>
<comment type="similarity">
    <text evidence="4">Belongs to the acyltransferase PapA5 family.</text>
</comment>
<organism evidence="14 15">
    <name type="scientific">Nocardia stercoris</name>
    <dbReference type="NCBI Taxonomy" id="2483361"/>
    <lineage>
        <taxon>Bacteria</taxon>
        <taxon>Bacillati</taxon>
        <taxon>Actinomycetota</taxon>
        <taxon>Actinomycetes</taxon>
        <taxon>Mycobacteriales</taxon>
        <taxon>Nocardiaceae</taxon>
        <taxon>Nocardia</taxon>
    </lineage>
</organism>
<accession>A0A3M2LD71</accession>
<keyword evidence="9" id="KW-0012">Acyltransferase</keyword>
<dbReference type="AlphaFoldDB" id="A0A3M2LD71"/>
<evidence type="ECO:0000313" key="15">
    <source>
        <dbReference type="Proteomes" id="UP000279275"/>
    </source>
</evidence>
<dbReference type="Proteomes" id="UP000279275">
    <property type="component" value="Unassembled WGS sequence"/>
</dbReference>
<comment type="catalytic activity">
    <reaction evidence="2">
        <text>2 a mycocerosyl-[mycocerosic acid synthase] + a phenolphthiocerol = a dimycocerosyl phenolphthiocerol + 2 holo-[mycocerosic acid synthase].</text>
        <dbReference type="EC" id="2.3.1.282"/>
    </reaction>
</comment>
<evidence type="ECO:0000256" key="7">
    <source>
        <dbReference type="ARBA" id="ARBA00022516"/>
    </source>
</evidence>
<reference evidence="14 15" key="1">
    <citation type="submission" date="2018-10" db="EMBL/GenBank/DDBJ databases">
        <title>Isolation from cow dung.</title>
        <authorList>
            <person name="Ling L."/>
        </authorList>
    </citation>
    <scope>NUCLEOTIDE SEQUENCE [LARGE SCALE GENOMIC DNA]</scope>
    <source>
        <strain evidence="14 15">NEAU-LL90</strain>
    </source>
</reference>
<sequence length="435" mass="46811">MGTSTIAGRQVARPLSPGERWFWIIDDISPANCVARLQIRGSLPVADLERGAACLLSEYPILRTRIVTGQDGPVFEPVAEPRIPLRHYVCEDEQAWRTAVDRELRESLGPLPARIVHIAAGDRHDLILTVSHVLADFRSLLALLRKLIDYAAGAEPGPMRPPVPAADQLVSGRARTLRGYLDATVAEQLSAWRCRPQRLVGSEIPLAERRTRAIYRTLDGRMLEDLATACRSAGVTVHGALTAAVGQAVGKLVRPGGHGYAGIGSPVDFRRALDPAPEQDEVGVYAPVLSTFAPFGPGMSLWTAAAAVNRQVRQGVRRQRHLAMSAGTRFGLPKSRESGRRVAAVVDRGAPWNVSVSNVGRVDFPARVAGWELSELILATGNSCVSALTVAAVSAHERMAVTFCVVDGMLADAAIEQLADQVMDTLARMAGDLVE</sequence>
<dbReference type="Pfam" id="PF16911">
    <property type="entry name" value="PapA_C"/>
    <property type="match status" value="1"/>
</dbReference>
<dbReference type="EC" id="2.3.1.282" evidence="5"/>
<dbReference type="PANTHER" id="PTHR28037">
    <property type="entry name" value="ALCOHOL O-ACETYLTRANSFERASE 1-RELATED"/>
    <property type="match status" value="1"/>
</dbReference>
<evidence type="ECO:0000256" key="6">
    <source>
        <dbReference type="ARBA" id="ARBA00013449"/>
    </source>
</evidence>
<dbReference type="InterPro" id="IPR031641">
    <property type="entry name" value="PapA_C"/>
</dbReference>
<keyword evidence="7" id="KW-0443">Lipid metabolism</keyword>
<dbReference type="InterPro" id="IPR023213">
    <property type="entry name" value="CAT-like_dom_sf"/>
</dbReference>
<proteinExistence type="inferred from homology"/>
<evidence type="ECO:0000256" key="2">
    <source>
        <dbReference type="ARBA" id="ARBA00000625"/>
    </source>
</evidence>
<comment type="catalytic activity">
    <reaction evidence="3">
        <text>2 a mycocerosyl-[mycocerosic acid synthase] + a phthiodiolone = a dimycocerosyl phthiodiolone + 2 holo-[mycocerosic acid synthase].</text>
        <dbReference type="EC" id="2.3.1.282"/>
    </reaction>
</comment>
<dbReference type="PANTHER" id="PTHR28037:SF1">
    <property type="entry name" value="ALCOHOL O-ACETYLTRANSFERASE 1-RELATED"/>
    <property type="match status" value="1"/>
</dbReference>
<evidence type="ECO:0000256" key="3">
    <source>
        <dbReference type="ARBA" id="ARBA00001907"/>
    </source>
</evidence>
<evidence type="ECO:0000256" key="11">
    <source>
        <dbReference type="ARBA" id="ARBA00032317"/>
    </source>
</evidence>
<evidence type="ECO:0000259" key="13">
    <source>
        <dbReference type="Pfam" id="PF16911"/>
    </source>
</evidence>
<dbReference type="EMBL" id="RFFH01000001">
    <property type="protein sequence ID" value="RMI35344.1"/>
    <property type="molecule type" value="Genomic_DNA"/>
</dbReference>
<protein>
    <recommendedName>
        <fullName evidence="6">Phthiocerol/phthiodiolone dimycocerosyl transferase</fullName>
        <ecNumber evidence="5">2.3.1.282</ecNumber>
    </recommendedName>
    <alternativeName>
        <fullName evidence="12">Acyltransferase PapA5</fullName>
    </alternativeName>
    <alternativeName>
        <fullName evidence="10">Phthiocerol/phthiodiolone O-acyltransferase</fullName>
    </alternativeName>
    <alternativeName>
        <fullName evidence="11">Polyketide synthase-associated protein A5</fullName>
    </alternativeName>
</protein>
<dbReference type="Gene3D" id="3.30.559.30">
    <property type="entry name" value="Nonribosomal peptide synthetase, condensation domain"/>
    <property type="match status" value="1"/>
</dbReference>
<evidence type="ECO:0000256" key="9">
    <source>
        <dbReference type="ARBA" id="ARBA00023315"/>
    </source>
</evidence>
<keyword evidence="8" id="KW-0808">Transferase</keyword>
<keyword evidence="15" id="KW-1185">Reference proteome</keyword>
<keyword evidence="7" id="KW-0444">Lipid biosynthesis</keyword>
<dbReference type="GO" id="GO:0016746">
    <property type="term" value="F:acyltransferase activity"/>
    <property type="evidence" value="ECO:0007669"/>
    <property type="project" value="UniProtKB-KW"/>
</dbReference>
<evidence type="ECO:0000256" key="8">
    <source>
        <dbReference type="ARBA" id="ARBA00022679"/>
    </source>
</evidence>